<keyword evidence="2" id="KW-1133">Transmembrane helix</keyword>
<keyword evidence="2" id="KW-0472">Membrane</keyword>
<evidence type="ECO:0000256" key="1">
    <source>
        <dbReference type="ARBA" id="ARBA00009003"/>
    </source>
</evidence>
<dbReference type="GO" id="GO:0006487">
    <property type="term" value="P:protein N-linked glycosylation"/>
    <property type="evidence" value="ECO:0007669"/>
    <property type="project" value="TreeGrafter"/>
</dbReference>
<dbReference type="PANTHER" id="PTHR31834">
    <property type="entry name" value="INITIATION-SPECIFIC ALPHA-1,6-MANNOSYLTRANSFERASE"/>
    <property type="match status" value="1"/>
</dbReference>
<keyword evidence="2" id="KW-0812">Transmembrane</keyword>
<dbReference type="PROSITE" id="PS51257">
    <property type="entry name" value="PROKAR_LIPOPROTEIN"/>
    <property type="match status" value="1"/>
</dbReference>
<gene>
    <name evidence="3" type="ORF">THAR02_02045</name>
</gene>
<organism evidence="3 4">
    <name type="scientific">Trichoderma harzianum</name>
    <name type="common">Hypocrea lixii</name>
    <dbReference type="NCBI Taxonomy" id="5544"/>
    <lineage>
        <taxon>Eukaryota</taxon>
        <taxon>Fungi</taxon>
        <taxon>Dikarya</taxon>
        <taxon>Ascomycota</taxon>
        <taxon>Pezizomycotina</taxon>
        <taxon>Sordariomycetes</taxon>
        <taxon>Hypocreomycetidae</taxon>
        <taxon>Hypocreales</taxon>
        <taxon>Hypocreaceae</taxon>
        <taxon>Trichoderma</taxon>
    </lineage>
</organism>
<dbReference type="OMA" id="CKDWQKM"/>
<dbReference type="SUPFAM" id="SSF53448">
    <property type="entry name" value="Nucleotide-diphospho-sugar transferases"/>
    <property type="match status" value="1"/>
</dbReference>
<dbReference type="InterPro" id="IPR007577">
    <property type="entry name" value="GlycoTrfase_DXD_sugar-bd_CS"/>
</dbReference>
<evidence type="ECO:0008006" key="5">
    <source>
        <dbReference type="Google" id="ProtNLM"/>
    </source>
</evidence>
<dbReference type="AlphaFoldDB" id="A0A0F9Y136"/>
<evidence type="ECO:0000256" key="2">
    <source>
        <dbReference type="SAM" id="Phobius"/>
    </source>
</evidence>
<evidence type="ECO:0000313" key="3">
    <source>
        <dbReference type="EMBL" id="KKP05848.1"/>
    </source>
</evidence>
<dbReference type="Gene3D" id="3.90.550.20">
    <property type="match status" value="1"/>
</dbReference>
<dbReference type="Proteomes" id="UP000034112">
    <property type="component" value="Unassembled WGS sequence"/>
</dbReference>
<reference evidence="4" key="1">
    <citation type="journal article" date="2015" name="Genome Announc.">
        <title>Draft whole-genome sequence of the biocontrol agent Trichoderma harzianum T6776.</title>
        <authorList>
            <person name="Baroncelli R."/>
            <person name="Piaggeschi G."/>
            <person name="Fiorini L."/>
            <person name="Bertolini E."/>
            <person name="Zapparata A."/>
            <person name="Pe M.E."/>
            <person name="Sarrocco S."/>
            <person name="Vannacci G."/>
        </authorList>
    </citation>
    <scope>NUCLEOTIDE SEQUENCE [LARGE SCALE GENOMIC DNA]</scope>
    <source>
        <strain evidence="4">T6776</strain>
    </source>
</reference>
<comment type="similarity">
    <text evidence="1">Belongs to the glycosyltransferase 32 family.</text>
</comment>
<evidence type="ECO:0000313" key="4">
    <source>
        <dbReference type="Proteomes" id="UP000034112"/>
    </source>
</evidence>
<name>A0A0F9Y136_TRIHA</name>
<comment type="caution">
    <text evidence="3">The sequence shown here is derived from an EMBL/GenBank/DDBJ whole genome shotgun (WGS) entry which is preliminary data.</text>
</comment>
<protein>
    <recommendedName>
        <fullName evidence="5">Initiation-specific alpha-1,6-mannosyltransferase</fullName>
    </recommendedName>
</protein>
<accession>A0A0F9Y136</accession>
<dbReference type="InterPro" id="IPR039367">
    <property type="entry name" value="Och1-like"/>
</dbReference>
<dbReference type="GO" id="GO:0000136">
    <property type="term" value="C:mannan polymerase complex"/>
    <property type="evidence" value="ECO:0007669"/>
    <property type="project" value="TreeGrafter"/>
</dbReference>
<dbReference type="GO" id="GO:0000009">
    <property type="term" value="F:alpha-1,6-mannosyltransferase activity"/>
    <property type="evidence" value="ECO:0007669"/>
    <property type="project" value="InterPro"/>
</dbReference>
<dbReference type="EMBL" id="JOKZ01000039">
    <property type="protein sequence ID" value="KKP05848.1"/>
    <property type="molecule type" value="Genomic_DNA"/>
</dbReference>
<dbReference type="InterPro" id="IPR029044">
    <property type="entry name" value="Nucleotide-diphossugar_trans"/>
</dbReference>
<feature type="transmembrane region" description="Helical" evidence="2">
    <location>
        <begin position="21"/>
        <end position="41"/>
    </location>
</feature>
<dbReference type="PANTHER" id="PTHR31834:SF10">
    <property type="entry name" value="TRANSFERASE, PUTATIVE (AFU_ORTHOLOGUE AFUA_8G02040)-RELATED"/>
    <property type="match status" value="1"/>
</dbReference>
<sequence length="446" mass="50702">MAFISKSLSIGVQPRGLRVRLRSLLLSAIILFGCVWTLLALKPTPARERVVDAITLRVKYPLTYRHVHSFEKGKGGAWYIPPEWIDANQSPPKNIIEAAQLASNAAKSNPERNIPFSNIPLLVHQKWDTTSLNGTKDMIVSYIEDWLVDAISPSAGMSRMAYFLWDNEGVLSLIKEKEKDLTTDFIEVFSPVEKVDIFRIIACKWFGGIYGDVDTKPLQHPSTWIDTDDVSEWTDEETGKKYGLDNTALTRLSQSHEQLQPVNAIWGIECDANPNTDDHWRWAYTYPVQLTNWAFASAPQQPILQYFLDRIIEKAQEARDRAENTPGVVSVSDLHYDPVVRTGPVAVTEATSWWLEEQDGLRWNALTGREDGGKTKLVGDVIILPITGFSPTQEQPSRMGEKPWDDPEARLAHTAMGSWHHTNLIVEYGKFCRTWFGMCKDWQKMW</sequence>
<dbReference type="Pfam" id="PF04488">
    <property type="entry name" value="Gly_transf_sug"/>
    <property type="match status" value="1"/>
</dbReference>
<dbReference type="OrthoDB" id="1577640at2759"/>
<proteinExistence type="inferred from homology"/>